<protein>
    <submittedName>
        <fullName evidence="1">Uncharacterized protein</fullName>
    </submittedName>
</protein>
<dbReference type="KEGG" id="same:SAMCFNEI73_Ch2298"/>
<name>A0A1L3LNA9_9HYPH</name>
<proteinExistence type="predicted"/>
<evidence type="ECO:0000313" key="2">
    <source>
        <dbReference type="Proteomes" id="UP000182306"/>
    </source>
</evidence>
<dbReference type="Pfam" id="PF10091">
    <property type="entry name" value="Glycoamylase"/>
    <property type="match status" value="1"/>
</dbReference>
<keyword evidence="2" id="KW-1185">Reference proteome</keyword>
<dbReference type="InterPro" id="IPR019282">
    <property type="entry name" value="Glycoamylase-like_cons_dom"/>
</dbReference>
<dbReference type="PIRSF" id="PIRSF028431">
    <property type="entry name" value="UCP028431"/>
    <property type="match status" value="1"/>
</dbReference>
<dbReference type="EMBL" id="CP013107">
    <property type="protein sequence ID" value="APG91579.1"/>
    <property type="molecule type" value="Genomic_DNA"/>
</dbReference>
<accession>A0A1L3LNA9</accession>
<organism evidence="1 2">
    <name type="scientific">Sinorhizobium americanum</name>
    <dbReference type="NCBI Taxonomy" id="194963"/>
    <lineage>
        <taxon>Bacteria</taxon>
        <taxon>Pseudomonadati</taxon>
        <taxon>Pseudomonadota</taxon>
        <taxon>Alphaproteobacteria</taxon>
        <taxon>Hyphomicrobiales</taxon>
        <taxon>Rhizobiaceae</taxon>
        <taxon>Sinorhizobium/Ensifer group</taxon>
        <taxon>Sinorhizobium</taxon>
    </lineage>
</organism>
<reference evidence="1 2" key="1">
    <citation type="submission" date="2015-10" db="EMBL/GenBank/DDBJ databases">
        <title>Genomic differences between typical nodule nitrogen-fixing rhizobial strains and those coming from bean seeds.</title>
        <authorList>
            <person name="Peralta H."/>
            <person name="Aguilar-Vera A."/>
            <person name="Diaz R."/>
            <person name="Mora Y."/>
            <person name="Martinez-Batallar G."/>
            <person name="Salazar E."/>
            <person name="Vargas-Lagunas C."/>
            <person name="Encarnacion S."/>
            <person name="Girard L."/>
            <person name="Mora J."/>
        </authorList>
    </citation>
    <scope>NUCLEOTIDE SEQUENCE [LARGE SCALE GENOMIC DNA]</scope>
    <source>
        <strain evidence="1 2">CFNEI 73</strain>
    </source>
</reference>
<dbReference type="RefSeq" id="WP_064251921.1">
    <property type="nucleotide sequence ID" value="NZ_CP013107.1"/>
</dbReference>
<dbReference type="Proteomes" id="UP000182306">
    <property type="component" value="Chromosome"/>
</dbReference>
<dbReference type="InterPro" id="IPR016883">
    <property type="entry name" value="UCP028431"/>
</dbReference>
<dbReference type="OrthoDB" id="5937621at2"/>
<sequence>MSESLSTDPDLNRMPTDQDLARLQFTTLLYYLHCTNPDNGLVRDKTQPEAPASIAAIGMALATIPVLVERGIIIRKFAAKIARRRLRCLLECPQGPDPDASGYKGFFYHFLDIETGRRVWECELSTIDSAFLFAGALTVAAYFDEGSEEETEIRRLANALYQRADWNWACDHGLTLTHGWRPEGGFIPYRWRGYDEGLLLYILGLGSPTHPLPTESYAAYTESYEWRNLYGRELLYSGPLFTHQLSHMWIDFRGIRDAFMREHNSDYFQNSRHATFVQQEYAIRNPLNFAGYGEHCWGFTASDGPGWTRRNIDGVDREFFDYLARGAPYGPDDGTVCPWAVVASLPFAPEIVVPTVWNCARMNLGMTRLYGFKPSFNQTYAVEGSETGWWVSPYHFGIDQGPVVLMIENYRTGLLWNIMRRCEPLVVGLRRAGFSGGWL</sequence>
<dbReference type="STRING" id="194963.SAMCFNEI73_Ch2298"/>
<evidence type="ECO:0000313" key="1">
    <source>
        <dbReference type="EMBL" id="APG91579.1"/>
    </source>
</evidence>
<dbReference type="Gene3D" id="1.50.10.140">
    <property type="match status" value="1"/>
</dbReference>
<dbReference type="AlphaFoldDB" id="A0A1L3LNA9"/>
<gene>
    <name evidence="1" type="ORF">SAMCFNEI73_Ch2298</name>
</gene>